<dbReference type="InterPro" id="IPR036291">
    <property type="entry name" value="NAD(P)-bd_dom_sf"/>
</dbReference>
<dbReference type="EMBL" id="JAHKKG010000001">
    <property type="protein sequence ID" value="MBU2662666.1"/>
    <property type="molecule type" value="Genomic_DNA"/>
</dbReference>
<dbReference type="SUPFAM" id="SSF48179">
    <property type="entry name" value="6-phosphogluconate dehydrogenase C-terminal domain-like"/>
    <property type="match status" value="1"/>
</dbReference>
<dbReference type="InterPro" id="IPR008927">
    <property type="entry name" value="6-PGluconate_DH-like_C_sf"/>
</dbReference>
<reference evidence="3 4" key="1">
    <citation type="submission" date="2021-06" db="EMBL/GenBank/DDBJ databases">
        <title>Actinoplanes lichenicola sp. nov., and Actinoplanes ovalisporus sp. nov., isolated from lichen in Thailand.</title>
        <authorList>
            <person name="Saeng-In P."/>
            <person name="Kanchanasin P."/>
            <person name="Yuki M."/>
            <person name="Kudo T."/>
            <person name="Ohkuma M."/>
            <person name="Phongsopitanun W."/>
            <person name="Tanasupawat S."/>
        </authorList>
    </citation>
    <scope>NUCLEOTIDE SEQUENCE [LARGE SCALE GENOMIC DNA]</scope>
    <source>
        <strain evidence="3 4">NBRC 110975</strain>
    </source>
</reference>
<sequence length="285" mass="28475">MTTVALVSAGFMGAGLGRALLDGGARVVTTLDGRSARTARLADEAGLDVLPTLVDVMAAADIVLSVTPPGAAVDTAGAIATAAQQAGRAGALIVADLNAVSPATMGRIGTALGGLDVVDGSISGPPPTVKPGARLYLSGTHASAVAELPWNGLIEPIVLGPDVGAASALKMCTGSVYKGLTALVTQAMRTAGAHGVLDAVLADLERNGLADSDGVARAATKAHRYVGEMNEVAVTQQAAGLTPELFTAIADVYAGVARTALAQDDPENDRALSPAEIVERLRPLS</sequence>
<dbReference type="Gene3D" id="3.40.50.720">
    <property type="entry name" value="NAD(P)-binding Rossmann-like Domain"/>
    <property type="match status" value="1"/>
</dbReference>
<gene>
    <name evidence="3" type="ORF">KOI35_04025</name>
</gene>
<evidence type="ECO:0000313" key="3">
    <source>
        <dbReference type="EMBL" id="MBU2662666.1"/>
    </source>
</evidence>
<name>A0ABS5YGW9_9ACTN</name>
<dbReference type="InterPro" id="IPR013328">
    <property type="entry name" value="6PGD_dom2"/>
</dbReference>
<dbReference type="Proteomes" id="UP001519654">
    <property type="component" value="Unassembled WGS sequence"/>
</dbReference>
<feature type="domain" description="Phosphogluconate dehydrogenase NAD-binding putative C-terminal" evidence="2">
    <location>
        <begin position="191"/>
        <end position="255"/>
    </location>
</feature>
<protein>
    <submittedName>
        <fullName evidence="3">DUF1932 domain-containing protein</fullName>
    </submittedName>
</protein>
<accession>A0ABS5YGW9</accession>
<dbReference type="InterPro" id="IPR015814">
    <property type="entry name" value="Pgluconate_DH_NAD-bd_C"/>
</dbReference>
<comment type="caution">
    <text evidence="3">The sequence shown here is derived from an EMBL/GenBank/DDBJ whole genome shotgun (WGS) entry which is preliminary data.</text>
</comment>
<organism evidence="3 4">
    <name type="scientific">Paractinoplanes bogorensis</name>
    <dbReference type="NCBI Taxonomy" id="1610840"/>
    <lineage>
        <taxon>Bacteria</taxon>
        <taxon>Bacillati</taxon>
        <taxon>Actinomycetota</taxon>
        <taxon>Actinomycetes</taxon>
        <taxon>Micromonosporales</taxon>
        <taxon>Micromonosporaceae</taxon>
        <taxon>Paractinoplanes</taxon>
    </lineage>
</organism>
<proteinExistence type="predicted"/>
<dbReference type="Gene3D" id="1.10.1040.10">
    <property type="entry name" value="N-(1-d-carboxylethyl)-l-norvaline Dehydrogenase, domain 2"/>
    <property type="match status" value="1"/>
</dbReference>
<dbReference type="Pfam" id="PF09130">
    <property type="entry name" value="DUF1932"/>
    <property type="match status" value="1"/>
</dbReference>
<dbReference type="SUPFAM" id="SSF51735">
    <property type="entry name" value="NAD(P)-binding Rossmann-fold domains"/>
    <property type="match status" value="1"/>
</dbReference>
<evidence type="ECO:0000259" key="2">
    <source>
        <dbReference type="Pfam" id="PF09130"/>
    </source>
</evidence>
<feature type="domain" description="6-phosphogluconate dehydrogenase NADP-binding" evidence="1">
    <location>
        <begin position="4"/>
        <end position="146"/>
    </location>
</feature>
<dbReference type="InterPro" id="IPR006115">
    <property type="entry name" value="6PGDH_NADP-bd"/>
</dbReference>
<evidence type="ECO:0000259" key="1">
    <source>
        <dbReference type="Pfam" id="PF03446"/>
    </source>
</evidence>
<dbReference type="Pfam" id="PF03446">
    <property type="entry name" value="NAD_binding_2"/>
    <property type="match status" value="1"/>
</dbReference>
<evidence type="ECO:0000313" key="4">
    <source>
        <dbReference type="Proteomes" id="UP001519654"/>
    </source>
</evidence>
<dbReference type="RefSeq" id="WP_215784589.1">
    <property type="nucleotide sequence ID" value="NZ_JAHKKG010000001.1"/>
</dbReference>
<keyword evidence="4" id="KW-1185">Reference proteome</keyword>